<reference evidence="2 3" key="1">
    <citation type="submission" date="2020-07" db="EMBL/GenBank/DDBJ databases">
        <title>Novel species isolated from subtropical streams in China.</title>
        <authorList>
            <person name="Lu H."/>
        </authorList>
    </citation>
    <scope>NUCLEOTIDE SEQUENCE [LARGE SCALE GENOMIC DNA]</scope>
    <source>
        <strain evidence="2 3">LX47W</strain>
    </source>
</reference>
<dbReference type="GO" id="GO:0047372">
    <property type="term" value="F:monoacylglycerol lipase activity"/>
    <property type="evidence" value="ECO:0007669"/>
    <property type="project" value="TreeGrafter"/>
</dbReference>
<dbReference type="InterPro" id="IPR029058">
    <property type="entry name" value="AB_hydrolase_fold"/>
</dbReference>
<sequence>MPSIFASQLKRLAACALAKAIDYQTKAAKLRLVSVEMSFGTICYLDSIEQRAKHAILMLHGAGAEKESWLSLAQHLGQTRRIVIPDLPGHGNSSADLSLNYDISHQTSRVLAFMNRLDLEKVHLIANSMGGAIALRLASQHPDRLASLQLIDCAGAQSTPDTITAMFKDGTNNPLVAVRSLADFKLLMNTAMSKPPYIPGFFLAVLADRKISRASIDEKIYRDIARDLDQRAILERIAVPTSIIWGAEDRILSVEDAALLHEKIAGSEKLILEGLGHVPMVEAPKLLASHCLRFLNAL</sequence>
<dbReference type="GO" id="GO:0046464">
    <property type="term" value="P:acylglycerol catabolic process"/>
    <property type="evidence" value="ECO:0007669"/>
    <property type="project" value="TreeGrafter"/>
</dbReference>
<dbReference type="InterPro" id="IPR050266">
    <property type="entry name" value="AB_hydrolase_sf"/>
</dbReference>
<dbReference type="PRINTS" id="PR00412">
    <property type="entry name" value="EPOXHYDRLASE"/>
</dbReference>
<protein>
    <submittedName>
        <fullName evidence="2">Alpha/beta fold hydrolase</fullName>
    </submittedName>
</protein>
<dbReference type="Gene3D" id="3.40.50.1820">
    <property type="entry name" value="alpha/beta hydrolase"/>
    <property type="match status" value="1"/>
</dbReference>
<feature type="domain" description="AB hydrolase-1" evidence="1">
    <location>
        <begin position="55"/>
        <end position="284"/>
    </location>
</feature>
<evidence type="ECO:0000313" key="2">
    <source>
        <dbReference type="EMBL" id="MBA5690471.1"/>
    </source>
</evidence>
<dbReference type="PANTHER" id="PTHR43798">
    <property type="entry name" value="MONOACYLGLYCEROL LIPASE"/>
    <property type="match status" value="1"/>
</dbReference>
<proteinExistence type="predicted"/>
<gene>
    <name evidence="2" type="ORF">H3H39_25870</name>
</gene>
<dbReference type="GO" id="GO:0016020">
    <property type="term" value="C:membrane"/>
    <property type="evidence" value="ECO:0007669"/>
    <property type="project" value="TreeGrafter"/>
</dbReference>
<dbReference type="InterPro" id="IPR000639">
    <property type="entry name" value="Epox_hydrolase-like"/>
</dbReference>
<dbReference type="EMBL" id="JACEZU010000018">
    <property type="protein sequence ID" value="MBA5690471.1"/>
    <property type="molecule type" value="Genomic_DNA"/>
</dbReference>
<name>A0A7W2FF11_9BURK</name>
<dbReference type="PANTHER" id="PTHR43798:SF5">
    <property type="entry name" value="MONOACYLGLYCEROL LIPASE ABHD6"/>
    <property type="match status" value="1"/>
</dbReference>
<comment type="caution">
    <text evidence="2">The sequence shown here is derived from an EMBL/GenBank/DDBJ whole genome shotgun (WGS) entry which is preliminary data.</text>
</comment>
<dbReference type="Proteomes" id="UP000573499">
    <property type="component" value="Unassembled WGS sequence"/>
</dbReference>
<dbReference type="SUPFAM" id="SSF53474">
    <property type="entry name" value="alpha/beta-Hydrolases"/>
    <property type="match status" value="1"/>
</dbReference>
<keyword evidence="2" id="KW-0378">Hydrolase</keyword>
<dbReference type="AlphaFoldDB" id="A0A7W2FF11"/>
<accession>A0A7W2FF11</accession>
<organism evidence="2 3">
    <name type="scientific">Rugamonas apoptosis</name>
    <dbReference type="NCBI Taxonomy" id="2758570"/>
    <lineage>
        <taxon>Bacteria</taxon>
        <taxon>Pseudomonadati</taxon>
        <taxon>Pseudomonadota</taxon>
        <taxon>Betaproteobacteria</taxon>
        <taxon>Burkholderiales</taxon>
        <taxon>Oxalobacteraceae</taxon>
        <taxon>Telluria group</taxon>
        <taxon>Rugamonas</taxon>
    </lineage>
</organism>
<dbReference type="Pfam" id="PF00561">
    <property type="entry name" value="Abhydrolase_1"/>
    <property type="match status" value="1"/>
</dbReference>
<dbReference type="PRINTS" id="PR00111">
    <property type="entry name" value="ABHYDROLASE"/>
</dbReference>
<evidence type="ECO:0000259" key="1">
    <source>
        <dbReference type="Pfam" id="PF00561"/>
    </source>
</evidence>
<dbReference type="InterPro" id="IPR000073">
    <property type="entry name" value="AB_hydrolase_1"/>
</dbReference>
<evidence type="ECO:0000313" key="3">
    <source>
        <dbReference type="Proteomes" id="UP000573499"/>
    </source>
</evidence>
<dbReference type="RefSeq" id="WP_182157275.1">
    <property type="nucleotide sequence ID" value="NZ_JACEZU010000018.1"/>
</dbReference>
<keyword evidence="3" id="KW-1185">Reference proteome</keyword>